<keyword evidence="2 5" id="KW-0812">Transmembrane</keyword>
<dbReference type="Proteomes" id="UP000000271">
    <property type="component" value="Chromosome"/>
</dbReference>
<evidence type="ECO:0000259" key="6">
    <source>
        <dbReference type="Pfam" id="PF01694"/>
    </source>
</evidence>
<keyword evidence="8" id="KW-1185">Reference proteome</keyword>
<proteinExistence type="predicted"/>
<dbReference type="GO" id="GO:0004252">
    <property type="term" value="F:serine-type endopeptidase activity"/>
    <property type="evidence" value="ECO:0007669"/>
    <property type="project" value="InterPro"/>
</dbReference>
<gene>
    <name evidence="7" type="ordered locus">Bsel_0197</name>
</gene>
<organism evidence="7 8">
    <name type="scientific">Bacillus selenitireducens (strain ATCC 700615 / DSM 15326 / MLS10)</name>
    <dbReference type="NCBI Taxonomy" id="439292"/>
    <lineage>
        <taxon>Bacteria</taxon>
        <taxon>Bacillati</taxon>
        <taxon>Bacillota</taxon>
        <taxon>Bacilli</taxon>
        <taxon>Bacillales</taxon>
        <taxon>Bacillaceae</taxon>
        <taxon>Salisediminibacterium</taxon>
    </lineage>
</organism>
<dbReference type="SUPFAM" id="SSF144091">
    <property type="entry name" value="Rhomboid-like"/>
    <property type="match status" value="1"/>
</dbReference>
<dbReference type="GO" id="GO:0016020">
    <property type="term" value="C:membrane"/>
    <property type="evidence" value="ECO:0007669"/>
    <property type="project" value="UniProtKB-SubCell"/>
</dbReference>
<dbReference type="eggNOG" id="COG0705">
    <property type="taxonomic scope" value="Bacteria"/>
</dbReference>
<evidence type="ECO:0000256" key="3">
    <source>
        <dbReference type="ARBA" id="ARBA00022989"/>
    </source>
</evidence>
<evidence type="ECO:0000313" key="8">
    <source>
        <dbReference type="Proteomes" id="UP000000271"/>
    </source>
</evidence>
<feature type="transmembrane region" description="Helical" evidence="5">
    <location>
        <begin position="12"/>
        <end position="30"/>
    </location>
</feature>
<keyword evidence="4 5" id="KW-0472">Membrane</keyword>
<dbReference type="Pfam" id="PF01694">
    <property type="entry name" value="Rhomboid"/>
    <property type="match status" value="1"/>
</dbReference>
<protein>
    <submittedName>
        <fullName evidence="7">Rhomboid family protein</fullName>
    </submittedName>
</protein>
<dbReference type="Gene3D" id="1.20.1540.10">
    <property type="entry name" value="Rhomboid-like"/>
    <property type="match status" value="1"/>
</dbReference>
<evidence type="ECO:0000313" key="7">
    <source>
        <dbReference type="EMBL" id="ADH97744.1"/>
    </source>
</evidence>
<feature type="transmembrane region" description="Helical" evidence="5">
    <location>
        <begin position="50"/>
        <end position="77"/>
    </location>
</feature>
<reference evidence="7" key="1">
    <citation type="submission" date="2009-10" db="EMBL/GenBank/DDBJ databases">
        <title>Complete sequence of Bacillus selenitireducens MLS10.</title>
        <authorList>
            <consortium name="US DOE Joint Genome Institute"/>
            <person name="Lucas S."/>
            <person name="Copeland A."/>
            <person name="Lapidus A."/>
            <person name="Glavina del Rio T."/>
            <person name="Dalin E."/>
            <person name="Tice H."/>
            <person name="Bruce D."/>
            <person name="Goodwin L."/>
            <person name="Pitluck S."/>
            <person name="Sims D."/>
            <person name="Brettin T."/>
            <person name="Detter J.C."/>
            <person name="Han C."/>
            <person name="Larimer F."/>
            <person name="Land M."/>
            <person name="Hauser L."/>
            <person name="Kyrpides N."/>
            <person name="Ovchinnikova G."/>
            <person name="Stolz J."/>
        </authorList>
    </citation>
    <scope>NUCLEOTIDE SEQUENCE [LARGE SCALE GENOMIC DNA]</scope>
    <source>
        <strain evidence="7">MLS10</strain>
    </source>
</reference>
<dbReference type="HOGENOM" id="CLU_1369811_0_0_9"/>
<dbReference type="EMBL" id="CP001791">
    <property type="protein sequence ID" value="ADH97744.1"/>
    <property type="molecule type" value="Genomic_DNA"/>
</dbReference>
<dbReference type="RefSeq" id="WP_013171173.1">
    <property type="nucleotide sequence ID" value="NC_014219.1"/>
</dbReference>
<dbReference type="STRING" id="439292.Bsel_0197"/>
<evidence type="ECO:0000256" key="1">
    <source>
        <dbReference type="ARBA" id="ARBA00004141"/>
    </source>
</evidence>
<dbReference type="AlphaFoldDB" id="D6XVX1"/>
<evidence type="ECO:0000256" key="5">
    <source>
        <dbReference type="SAM" id="Phobius"/>
    </source>
</evidence>
<feature type="transmembrane region" description="Helical" evidence="5">
    <location>
        <begin position="117"/>
        <end position="135"/>
    </location>
</feature>
<name>D6XVX1_BACIE</name>
<dbReference type="InterPro" id="IPR022764">
    <property type="entry name" value="Peptidase_S54_rhomboid_dom"/>
</dbReference>
<accession>D6XVX1</accession>
<dbReference type="KEGG" id="bse:Bsel_0197"/>
<dbReference type="InterPro" id="IPR035952">
    <property type="entry name" value="Rhomboid-like_sf"/>
</dbReference>
<sequence>MDETVRWVKEHPGMTGILALYALFFLILYSDPATGDALLVNPETMFQEPWTLITVIFATGSVMHLLLNGFLVIMFGGKLEKTIGTGTSVVLFLIMGLMGSVALFLYAPFMTWTGEPAALASVAAIGMASIYTGLVKDAEIMGSKARRWVLIMFIMNIVLSWQNEELTLLGPAHGLAIALGYGIGYGLRKSTEAKEHTGS</sequence>
<feature type="transmembrane region" description="Helical" evidence="5">
    <location>
        <begin position="89"/>
        <end position="111"/>
    </location>
</feature>
<evidence type="ECO:0000256" key="4">
    <source>
        <dbReference type="ARBA" id="ARBA00023136"/>
    </source>
</evidence>
<feature type="domain" description="Peptidase S54 rhomboid" evidence="6">
    <location>
        <begin position="48"/>
        <end position="185"/>
    </location>
</feature>
<evidence type="ECO:0000256" key="2">
    <source>
        <dbReference type="ARBA" id="ARBA00022692"/>
    </source>
</evidence>
<comment type="subcellular location">
    <subcellularLocation>
        <location evidence="1">Membrane</location>
        <topology evidence="1">Multi-pass membrane protein</topology>
    </subcellularLocation>
</comment>
<feature type="transmembrane region" description="Helical" evidence="5">
    <location>
        <begin position="168"/>
        <end position="187"/>
    </location>
</feature>
<keyword evidence="3 5" id="KW-1133">Transmembrane helix</keyword>
<feature type="transmembrane region" description="Helical" evidence="5">
    <location>
        <begin position="147"/>
        <end position="162"/>
    </location>
</feature>